<dbReference type="PROSITE" id="PS00455">
    <property type="entry name" value="AMP_BINDING"/>
    <property type="match status" value="1"/>
</dbReference>
<accession>A0A9W7ZPP9</accession>
<dbReference type="Pfam" id="PF00501">
    <property type="entry name" value="AMP-binding"/>
    <property type="match status" value="1"/>
</dbReference>
<comment type="caution">
    <text evidence="2">The sequence shown here is derived from an EMBL/GenBank/DDBJ whole genome shotgun (WGS) entry which is preliminary data.</text>
</comment>
<dbReference type="OrthoDB" id="6509636at2759"/>
<dbReference type="Gene3D" id="3.40.50.12780">
    <property type="entry name" value="N-terminal domain of ligase-like"/>
    <property type="match status" value="1"/>
</dbReference>
<dbReference type="EMBL" id="JANBPU010000634">
    <property type="protein sequence ID" value="KAJ1910081.1"/>
    <property type="molecule type" value="Genomic_DNA"/>
</dbReference>
<evidence type="ECO:0000259" key="1">
    <source>
        <dbReference type="Pfam" id="PF00501"/>
    </source>
</evidence>
<dbReference type="InterPro" id="IPR045851">
    <property type="entry name" value="AMP-bd_C_sf"/>
</dbReference>
<dbReference type="PANTHER" id="PTHR24096">
    <property type="entry name" value="LONG-CHAIN-FATTY-ACID--COA LIGASE"/>
    <property type="match status" value="1"/>
</dbReference>
<protein>
    <recommendedName>
        <fullName evidence="1">AMP-dependent synthetase/ligase domain-containing protein</fullName>
    </recommendedName>
</protein>
<dbReference type="InterPro" id="IPR020845">
    <property type="entry name" value="AMP-binding_CS"/>
</dbReference>
<feature type="domain" description="AMP-dependent synthetase/ligase" evidence="1">
    <location>
        <begin position="33"/>
        <end position="400"/>
    </location>
</feature>
<reference evidence="2" key="1">
    <citation type="submission" date="2022-07" db="EMBL/GenBank/DDBJ databases">
        <title>Phylogenomic reconstructions and comparative analyses of Kickxellomycotina fungi.</title>
        <authorList>
            <person name="Reynolds N.K."/>
            <person name="Stajich J.E."/>
            <person name="Barry K."/>
            <person name="Grigoriev I.V."/>
            <person name="Crous P."/>
            <person name="Smith M.E."/>
        </authorList>
    </citation>
    <scope>NUCLEOTIDE SEQUENCE</scope>
    <source>
        <strain evidence="2">NBRC 100468</strain>
    </source>
</reference>
<dbReference type="InterPro" id="IPR000873">
    <property type="entry name" value="AMP-dep_synth/lig_dom"/>
</dbReference>
<evidence type="ECO:0000313" key="3">
    <source>
        <dbReference type="Proteomes" id="UP001150538"/>
    </source>
</evidence>
<dbReference type="AlphaFoldDB" id="A0A9W7ZPP9"/>
<name>A0A9W7ZPP9_9FUNG</name>
<gene>
    <name evidence="2" type="ORF">H4219_006285</name>
</gene>
<evidence type="ECO:0000313" key="2">
    <source>
        <dbReference type="EMBL" id="KAJ1910081.1"/>
    </source>
</evidence>
<proteinExistence type="predicted"/>
<sequence length="580" mass="63863">MLFTANHPGVAPPTDDIPTMVFEYARNTKAFGTDPSRPVIIDSVSLESISFSELQAWSLELASGITTKLGFRRNDRALLFSENDAMLLAGGAIAPSDPDLSVDDLVYRIEDGLPKIIITTHSRYSLVLKALKKSSHDIPIENVIIMRPHADLPGVHDVRNLRSNAPFEPVRLRTAEECSSAMAVLAYSSGSTSDPKGIMVHHAGILTCMLQEKIMDEYYASKIPGVLVEGPGHVLTCLIQYPLYGLTVTCLNYLPRGLTVVLGKPPTDLPLLYSLVERLSIHLIRSSPGFLHIIKDNWDLTTKYNLQHLVGYISAGSIIDPAIKAEFESTLGIPILNDYGCSEALSVSFPEPFHTEYPRAVGKLRPGLVAKITDPDGKELGPGEIGELRLKTPGRFLGYLNKPEATKKTIDSDGFLHVGDMGKISHDGFLVIYDRKVDTIISDGKYIFPTPWEQILLNHPYVADCAVIAAIDRNTDKDSKGGNQRCVPKAYIVLDESVYGDASVRRHNSEQDKKRLESEALDDITDWFNKQLMINKDDLNEGQDCLLEGGAEATAEIPRGPGRKMQRFKLRALDASKGKS</sequence>
<dbReference type="Proteomes" id="UP001150538">
    <property type="component" value="Unassembled WGS sequence"/>
</dbReference>
<dbReference type="SUPFAM" id="SSF56801">
    <property type="entry name" value="Acetyl-CoA synthetase-like"/>
    <property type="match status" value="1"/>
</dbReference>
<organism evidence="2 3">
    <name type="scientific">Mycoemilia scoparia</name>
    <dbReference type="NCBI Taxonomy" id="417184"/>
    <lineage>
        <taxon>Eukaryota</taxon>
        <taxon>Fungi</taxon>
        <taxon>Fungi incertae sedis</taxon>
        <taxon>Zoopagomycota</taxon>
        <taxon>Kickxellomycotina</taxon>
        <taxon>Kickxellomycetes</taxon>
        <taxon>Kickxellales</taxon>
        <taxon>Kickxellaceae</taxon>
        <taxon>Mycoemilia</taxon>
    </lineage>
</organism>
<dbReference type="Gene3D" id="3.30.300.30">
    <property type="match status" value="1"/>
</dbReference>
<keyword evidence="3" id="KW-1185">Reference proteome</keyword>
<dbReference type="InterPro" id="IPR042099">
    <property type="entry name" value="ANL_N_sf"/>
</dbReference>